<name>A0A397VML0_9GLOM</name>
<evidence type="ECO:0000313" key="1">
    <source>
        <dbReference type="EMBL" id="RIB22537.1"/>
    </source>
</evidence>
<keyword evidence="2" id="KW-1185">Reference proteome</keyword>
<comment type="caution">
    <text evidence="1">The sequence shown here is derived from an EMBL/GenBank/DDBJ whole genome shotgun (WGS) entry which is preliminary data.</text>
</comment>
<dbReference type="EMBL" id="QKWP01000305">
    <property type="protein sequence ID" value="RIB22537.1"/>
    <property type="molecule type" value="Genomic_DNA"/>
</dbReference>
<sequence>MILRFVCLYIYIRFIHRVLSICHIYWIQLDYQLIVFFCFSEYLSYHSFSQNYFALQHNMDIMANHL</sequence>
<organism evidence="1 2">
    <name type="scientific">Gigaspora rosea</name>
    <dbReference type="NCBI Taxonomy" id="44941"/>
    <lineage>
        <taxon>Eukaryota</taxon>
        <taxon>Fungi</taxon>
        <taxon>Fungi incertae sedis</taxon>
        <taxon>Mucoromycota</taxon>
        <taxon>Glomeromycotina</taxon>
        <taxon>Glomeromycetes</taxon>
        <taxon>Diversisporales</taxon>
        <taxon>Gigasporaceae</taxon>
        <taxon>Gigaspora</taxon>
    </lineage>
</organism>
<dbReference type="AlphaFoldDB" id="A0A397VML0"/>
<reference evidence="1 2" key="1">
    <citation type="submission" date="2018-06" db="EMBL/GenBank/DDBJ databases">
        <title>Comparative genomics reveals the genomic features of Rhizophagus irregularis, R. cerebriforme, R. diaphanum and Gigaspora rosea, and their symbiotic lifestyle signature.</title>
        <authorList>
            <person name="Morin E."/>
            <person name="San Clemente H."/>
            <person name="Chen E.C.H."/>
            <person name="De La Providencia I."/>
            <person name="Hainaut M."/>
            <person name="Kuo A."/>
            <person name="Kohler A."/>
            <person name="Murat C."/>
            <person name="Tang N."/>
            <person name="Roy S."/>
            <person name="Loubradou J."/>
            <person name="Henrissat B."/>
            <person name="Grigoriev I.V."/>
            <person name="Corradi N."/>
            <person name="Roux C."/>
            <person name="Martin F.M."/>
        </authorList>
    </citation>
    <scope>NUCLEOTIDE SEQUENCE [LARGE SCALE GENOMIC DNA]</scope>
    <source>
        <strain evidence="1 2">DAOM 194757</strain>
    </source>
</reference>
<proteinExistence type="predicted"/>
<protein>
    <submittedName>
        <fullName evidence="1">Uncharacterized protein</fullName>
    </submittedName>
</protein>
<evidence type="ECO:0000313" key="2">
    <source>
        <dbReference type="Proteomes" id="UP000266673"/>
    </source>
</evidence>
<gene>
    <name evidence="1" type="ORF">C2G38_2075420</name>
</gene>
<accession>A0A397VML0</accession>
<dbReference type="Proteomes" id="UP000266673">
    <property type="component" value="Unassembled WGS sequence"/>
</dbReference>